<organism evidence="1 2">
    <name type="scientific">Lentiprolixibacter aurantiacus</name>
    <dbReference type="NCBI Taxonomy" id="2993939"/>
    <lineage>
        <taxon>Bacteria</taxon>
        <taxon>Pseudomonadati</taxon>
        <taxon>Bacteroidota</taxon>
        <taxon>Flavobacteriia</taxon>
        <taxon>Flavobacteriales</taxon>
        <taxon>Flavobacteriaceae</taxon>
        <taxon>Lentiprolixibacter</taxon>
    </lineage>
</organism>
<gene>
    <name evidence="1" type="ORF">OO016_07975</name>
</gene>
<dbReference type="EMBL" id="JAPFQP010000002">
    <property type="protein sequence ID" value="MCX2719535.1"/>
    <property type="molecule type" value="Genomic_DNA"/>
</dbReference>
<dbReference type="SUPFAM" id="SSF46785">
    <property type="entry name" value="Winged helix' DNA-binding domain"/>
    <property type="match status" value="1"/>
</dbReference>
<keyword evidence="2" id="KW-1185">Reference proteome</keyword>
<dbReference type="RefSeq" id="WP_266012234.1">
    <property type="nucleotide sequence ID" value="NZ_JAPFQP010000002.1"/>
</dbReference>
<evidence type="ECO:0000313" key="2">
    <source>
        <dbReference type="Proteomes" id="UP001207116"/>
    </source>
</evidence>
<dbReference type="Gene3D" id="1.10.10.10">
    <property type="entry name" value="Winged helix-like DNA-binding domain superfamily/Winged helix DNA-binding domain"/>
    <property type="match status" value="1"/>
</dbReference>
<dbReference type="Proteomes" id="UP001207116">
    <property type="component" value="Unassembled WGS sequence"/>
</dbReference>
<proteinExistence type="predicted"/>
<comment type="caution">
    <text evidence="1">The sequence shown here is derived from an EMBL/GenBank/DDBJ whole genome shotgun (WGS) entry which is preliminary data.</text>
</comment>
<accession>A0AAE3SNH6</accession>
<sequence length="90" mass="10506">MKTIKNLRRLNQLHELIEQECTGSPKQLASRLHVSERLIYCLMEQLRDYGATVRYDRGRRTYFYQGEFQFSVNISVAVGDQNGMTQIYAG</sequence>
<reference evidence="1" key="1">
    <citation type="submission" date="2022-11" db="EMBL/GenBank/DDBJ databases">
        <title>The characterization of three novel Bacteroidetes species and genomic analysis of their roles in tidal elemental geochemical cycles.</title>
        <authorList>
            <person name="Ma K.-J."/>
        </authorList>
    </citation>
    <scope>NUCLEOTIDE SEQUENCE</scope>
    <source>
        <strain evidence="1">M415</strain>
    </source>
</reference>
<dbReference type="InterPro" id="IPR036388">
    <property type="entry name" value="WH-like_DNA-bd_sf"/>
</dbReference>
<name>A0AAE3SNH6_9FLAO</name>
<protein>
    <submittedName>
        <fullName evidence="1">HTH domain-containing protein</fullName>
    </submittedName>
</protein>
<evidence type="ECO:0000313" key="1">
    <source>
        <dbReference type="EMBL" id="MCX2719535.1"/>
    </source>
</evidence>
<dbReference type="AlphaFoldDB" id="A0AAE3SNH6"/>
<dbReference type="InterPro" id="IPR036390">
    <property type="entry name" value="WH_DNA-bd_sf"/>
</dbReference>